<evidence type="ECO:0000313" key="2">
    <source>
        <dbReference type="Proteomes" id="UP001519460"/>
    </source>
</evidence>
<proteinExistence type="predicted"/>
<evidence type="ECO:0000313" key="1">
    <source>
        <dbReference type="EMBL" id="KAK7504586.1"/>
    </source>
</evidence>
<gene>
    <name evidence="1" type="ORF">BaRGS_00004072</name>
</gene>
<name>A0ABD0LZJ8_9CAEN</name>
<reference evidence="1 2" key="1">
    <citation type="journal article" date="2023" name="Sci. Data">
        <title>Genome assembly of the Korean intertidal mud-creeper Batillaria attramentaria.</title>
        <authorList>
            <person name="Patra A.K."/>
            <person name="Ho P.T."/>
            <person name="Jun S."/>
            <person name="Lee S.J."/>
            <person name="Kim Y."/>
            <person name="Won Y.J."/>
        </authorList>
    </citation>
    <scope>NUCLEOTIDE SEQUENCE [LARGE SCALE GENOMIC DNA]</scope>
    <source>
        <strain evidence="1">Wonlab-2016</strain>
    </source>
</reference>
<comment type="caution">
    <text evidence="1">The sequence shown here is derived from an EMBL/GenBank/DDBJ whole genome shotgun (WGS) entry which is preliminary data.</text>
</comment>
<sequence length="91" mass="10078">MPFLSITERRLPAGAETSISTPVTIPDKAKFLLSHQNTLPQLSPTTYSTGRHRLWPIYTQLTEEAEPKPTTLSEAVFHIPNLPTEAVIAPI</sequence>
<dbReference type="Proteomes" id="UP001519460">
    <property type="component" value="Unassembled WGS sequence"/>
</dbReference>
<organism evidence="1 2">
    <name type="scientific">Batillaria attramentaria</name>
    <dbReference type="NCBI Taxonomy" id="370345"/>
    <lineage>
        <taxon>Eukaryota</taxon>
        <taxon>Metazoa</taxon>
        <taxon>Spiralia</taxon>
        <taxon>Lophotrochozoa</taxon>
        <taxon>Mollusca</taxon>
        <taxon>Gastropoda</taxon>
        <taxon>Caenogastropoda</taxon>
        <taxon>Sorbeoconcha</taxon>
        <taxon>Cerithioidea</taxon>
        <taxon>Batillariidae</taxon>
        <taxon>Batillaria</taxon>
    </lineage>
</organism>
<protein>
    <submittedName>
        <fullName evidence="1">Uncharacterized protein</fullName>
    </submittedName>
</protein>
<dbReference type="EMBL" id="JACVVK020000014">
    <property type="protein sequence ID" value="KAK7504586.1"/>
    <property type="molecule type" value="Genomic_DNA"/>
</dbReference>
<keyword evidence="2" id="KW-1185">Reference proteome</keyword>
<accession>A0ABD0LZJ8</accession>
<dbReference type="AlphaFoldDB" id="A0ABD0LZJ8"/>